<feature type="binding site" evidence="13">
    <location>
        <position position="31"/>
    </location>
    <ligand>
        <name>NADPH</name>
        <dbReference type="ChEBI" id="CHEBI:57783"/>
    </ligand>
</feature>
<dbReference type="InterPro" id="IPR036291">
    <property type="entry name" value="NAD(P)-bd_dom_sf"/>
</dbReference>
<dbReference type="PIRSF" id="PIRSF000114">
    <property type="entry name" value="Glycerol-3-P_dh"/>
    <property type="match status" value="1"/>
</dbReference>
<dbReference type="PROSITE" id="PS00957">
    <property type="entry name" value="NAD_G3PDH"/>
    <property type="match status" value="1"/>
</dbReference>
<dbReference type="InterPro" id="IPR008927">
    <property type="entry name" value="6-PGluconate_DH-like_C_sf"/>
</dbReference>
<dbReference type="Gene3D" id="1.10.1040.10">
    <property type="entry name" value="N-(1-d-carboxylethyl)-l-norvaline Dehydrogenase, domain 2"/>
    <property type="match status" value="1"/>
</dbReference>
<protein>
    <recommendedName>
        <fullName evidence="11 13">Glycerol-3-phosphate dehydrogenase [NAD(P)+]</fullName>
        <ecNumber evidence="10 13">1.1.1.94</ecNumber>
    </recommendedName>
    <alternativeName>
        <fullName evidence="13">NAD(P)(+)-dependent glycerol-3-phosphate dehydrogenase</fullName>
    </alternativeName>
    <alternativeName>
        <fullName evidence="12 13">NAD(P)H-dependent dihydroxyacetone-phosphate reductase</fullName>
    </alternativeName>
</protein>
<keyword evidence="3 13" id="KW-0521">NADP</keyword>
<dbReference type="EMBL" id="CP096649">
    <property type="protein sequence ID" value="UQK59620.1"/>
    <property type="molecule type" value="Genomic_DNA"/>
</dbReference>
<feature type="binding site" evidence="13">
    <location>
        <position position="241"/>
    </location>
    <ligand>
        <name>sn-glycerol 3-phosphate</name>
        <dbReference type="ChEBI" id="CHEBI:57597"/>
    </ligand>
</feature>
<feature type="binding site" evidence="13">
    <location>
        <position position="251"/>
    </location>
    <ligand>
        <name>sn-glycerol 3-phosphate</name>
        <dbReference type="ChEBI" id="CHEBI:57597"/>
    </ligand>
</feature>
<evidence type="ECO:0000256" key="13">
    <source>
        <dbReference type="HAMAP-Rule" id="MF_00394"/>
    </source>
</evidence>
<comment type="catalytic activity">
    <reaction evidence="9">
        <text>sn-glycerol 3-phosphate + NADP(+) = dihydroxyacetone phosphate + NADPH + H(+)</text>
        <dbReference type="Rhea" id="RHEA:11096"/>
        <dbReference type="ChEBI" id="CHEBI:15378"/>
        <dbReference type="ChEBI" id="CHEBI:57597"/>
        <dbReference type="ChEBI" id="CHEBI:57642"/>
        <dbReference type="ChEBI" id="CHEBI:57783"/>
        <dbReference type="ChEBI" id="CHEBI:58349"/>
        <dbReference type="EC" id="1.1.1.94"/>
    </reaction>
    <physiologicalReaction direction="right-to-left" evidence="9">
        <dbReference type="Rhea" id="RHEA:11098"/>
    </physiologicalReaction>
</comment>
<keyword evidence="13" id="KW-0547">Nucleotide-binding</keyword>
<comment type="subcellular location">
    <subcellularLocation>
        <location evidence="13">Cytoplasm</location>
    </subcellularLocation>
</comment>
<evidence type="ECO:0000256" key="5">
    <source>
        <dbReference type="ARBA" id="ARBA00023027"/>
    </source>
</evidence>
<accession>A0A9E7IX90</accession>
<dbReference type="Gene3D" id="3.40.50.720">
    <property type="entry name" value="NAD(P)-binding Rossmann-like Domain"/>
    <property type="match status" value="1"/>
</dbReference>
<feature type="binding site" evidence="13">
    <location>
        <position position="133"/>
    </location>
    <ligand>
        <name>sn-glycerol 3-phosphate</name>
        <dbReference type="ChEBI" id="CHEBI:57597"/>
    </ligand>
</feature>
<keyword evidence="7 13" id="KW-0594">Phospholipid biosynthesis</keyword>
<evidence type="ECO:0000256" key="17">
    <source>
        <dbReference type="RuleBase" id="RU000437"/>
    </source>
</evidence>
<evidence type="ECO:0000256" key="2">
    <source>
        <dbReference type="ARBA" id="ARBA00022516"/>
    </source>
</evidence>
<feature type="binding site" evidence="16">
    <location>
        <position position="137"/>
    </location>
    <ligand>
        <name>NAD(+)</name>
        <dbReference type="ChEBI" id="CHEBI:57540"/>
    </ligand>
</feature>
<dbReference type="GO" id="GO:0005975">
    <property type="term" value="P:carbohydrate metabolic process"/>
    <property type="evidence" value="ECO:0007669"/>
    <property type="project" value="InterPro"/>
</dbReference>
<evidence type="ECO:0000256" key="1">
    <source>
        <dbReference type="ARBA" id="ARBA00011009"/>
    </source>
</evidence>
<feature type="binding site" evidence="13">
    <location>
        <position position="11"/>
    </location>
    <ligand>
        <name>NADPH</name>
        <dbReference type="ChEBI" id="CHEBI:57783"/>
    </ligand>
</feature>
<evidence type="ECO:0000256" key="16">
    <source>
        <dbReference type="PIRSR" id="PIRSR000114-3"/>
    </source>
</evidence>
<feature type="binding site" evidence="15">
    <location>
        <position position="105"/>
    </location>
    <ligand>
        <name>substrate</name>
    </ligand>
</feature>
<keyword evidence="2 13" id="KW-0444">Lipid biosynthesis</keyword>
<dbReference type="NCBIfam" id="NF000941">
    <property type="entry name" value="PRK00094.1-3"/>
    <property type="match status" value="1"/>
</dbReference>
<feature type="domain" description="Glycerol-3-phosphate dehydrogenase NAD-dependent C-terminal" evidence="19">
    <location>
        <begin position="177"/>
        <end position="317"/>
    </location>
</feature>
<dbReference type="HAMAP" id="MF_00394">
    <property type="entry name" value="NAD_Glyc3P_dehydrog"/>
    <property type="match status" value="1"/>
</dbReference>
<dbReference type="SUPFAM" id="SSF48179">
    <property type="entry name" value="6-phosphogluconate dehydrogenase C-terminal domain-like"/>
    <property type="match status" value="1"/>
</dbReference>
<evidence type="ECO:0000256" key="12">
    <source>
        <dbReference type="ARBA" id="ARBA00080511"/>
    </source>
</evidence>
<dbReference type="NCBIfam" id="NF000942">
    <property type="entry name" value="PRK00094.1-4"/>
    <property type="match status" value="1"/>
</dbReference>
<name>A0A9E7IX90_9FIRM</name>
<feature type="binding site" evidence="16">
    <location>
        <begin position="7"/>
        <end position="12"/>
    </location>
    <ligand>
        <name>NAD(+)</name>
        <dbReference type="ChEBI" id="CHEBI:57540"/>
    </ligand>
</feature>
<feature type="active site" description="Proton acceptor" evidence="13 14">
    <location>
        <position position="188"/>
    </location>
</feature>
<evidence type="ECO:0000256" key="6">
    <source>
        <dbReference type="ARBA" id="ARBA00023098"/>
    </source>
</evidence>
<feature type="binding site" evidence="13">
    <location>
        <position position="253"/>
    </location>
    <ligand>
        <name>sn-glycerol 3-phosphate</name>
        <dbReference type="ChEBI" id="CHEBI:57597"/>
    </ligand>
</feature>
<dbReference type="Pfam" id="PF07479">
    <property type="entry name" value="NAD_Gly3P_dh_C"/>
    <property type="match status" value="1"/>
</dbReference>
<dbReference type="Proteomes" id="UP000831151">
    <property type="component" value="Chromosome"/>
</dbReference>
<dbReference type="GO" id="GO:0046168">
    <property type="term" value="P:glycerol-3-phosphate catabolic process"/>
    <property type="evidence" value="ECO:0007669"/>
    <property type="project" value="InterPro"/>
</dbReference>
<feature type="binding site" evidence="13">
    <location>
        <position position="105"/>
    </location>
    <ligand>
        <name>NADPH</name>
        <dbReference type="ChEBI" id="CHEBI:57783"/>
    </ligand>
</feature>
<comment type="catalytic activity">
    <reaction evidence="13">
        <text>sn-glycerol 3-phosphate + NAD(+) = dihydroxyacetone phosphate + NADH + H(+)</text>
        <dbReference type="Rhea" id="RHEA:11092"/>
        <dbReference type="ChEBI" id="CHEBI:15378"/>
        <dbReference type="ChEBI" id="CHEBI:57540"/>
        <dbReference type="ChEBI" id="CHEBI:57597"/>
        <dbReference type="ChEBI" id="CHEBI:57642"/>
        <dbReference type="ChEBI" id="CHEBI:57945"/>
        <dbReference type="EC" id="1.1.1.94"/>
    </reaction>
</comment>
<proteinExistence type="inferred from homology"/>
<sequence>MRISVIGGGSFGSALAIHLAKSQEELSLYIRNKDSYNLIKETRMNKKYLKDVKIPENIFLINDIEEAVKDADIVVLAVPSQELRSVLKTIEKYIDEEKIFVNVSKGIEISTLKTMSEVFYDFNPKARFVSLSGPSHAEEVAVGIPTTIVSASKSVSDAELIQDIFSNDNLRVYVNDDLLGVELAGATKNIIALGSGICEGRGYGDNTKAALITRGIHEITKLGLALGAKASTFYGLAGIGDLVVTCTSRHSRNKTCGVYIGEGLSAEGAIDKVGMVVEGIKTTKSTYMLKEKYSVEMPIVDMMYKLLYENYPLDSVVAELMGRPLKHEMEKYEDR</sequence>
<feature type="binding site" evidence="13">
    <location>
        <position position="105"/>
    </location>
    <ligand>
        <name>sn-glycerol 3-phosphate</name>
        <dbReference type="ChEBI" id="CHEBI:57597"/>
    </ligand>
</feature>
<comment type="function">
    <text evidence="13">Catalyzes the reduction of the glycolytic intermediate dihydroxyacetone phosphate (DHAP) to sn-glycerol 3-phosphate (G3P), the key precursor for phospholipid synthesis.</text>
</comment>
<evidence type="ECO:0000256" key="15">
    <source>
        <dbReference type="PIRSR" id="PIRSR000114-2"/>
    </source>
</evidence>
<dbReference type="PRINTS" id="PR00077">
    <property type="entry name" value="GPDHDRGNASE"/>
</dbReference>
<keyword evidence="5 13" id="KW-0520">NAD</keyword>
<dbReference type="PANTHER" id="PTHR11728">
    <property type="entry name" value="GLYCEROL-3-PHOSPHATE DEHYDROGENASE"/>
    <property type="match status" value="1"/>
</dbReference>
<keyword evidence="13" id="KW-0963">Cytoplasm</keyword>
<evidence type="ECO:0000256" key="3">
    <source>
        <dbReference type="ARBA" id="ARBA00022857"/>
    </source>
</evidence>
<feature type="binding site" evidence="13">
    <location>
        <position position="135"/>
    </location>
    <ligand>
        <name>sn-glycerol 3-phosphate</name>
        <dbReference type="ChEBI" id="CHEBI:57597"/>
    </ligand>
</feature>
<evidence type="ECO:0000259" key="18">
    <source>
        <dbReference type="Pfam" id="PF01210"/>
    </source>
</evidence>
<dbReference type="NCBIfam" id="NF000940">
    <property type="entry name" value="PRK00094.1-2"/>
    <property type="match status" value="1"/>
</dbReference>
<feature type="binding site" evidence="13">
    <location>
        <position position="137"/>
    </location>
    <ligand>
        <name>NADPH</name>
        <dbReference type="ChEBI" id="CHEBI:57783"/>
    </ligand>
</feature>
<feature type="binding site" evidence="13">
    <location>
        <position position="276"/>
    </location>
    <ligand>
        <name>NADPH</name>
        <dbReference type="ChEBI" id="CHEBI:57783"/>
    </ligand>
</feature>
<keyword evidence="6 13" id="KW-0443">Lipid metabolism</keyword>
<dbReference type="AlphaFoldDB" id="A0A9E7IX90"/>
<dbReference type="PANTHER" id="PTHR11728:SF1">
    <property type="entry name" value="GLYCEROL-3-PHOSPHATE DEHYDROGENASE [NAD(+)] 2, CHLOROPLASTIC"/>
    <property type="match status" value="1"/>
</dbReference>
<dbReference type="FunFam" id="3.40.50.720:FF:000019">
    <property type="entry name" value="Glycerol-3-phosphate dehydrogenase [NAD(P)+]"/>
    <property type="match status" value="1"/>
</dbReference>
<dbReference type="InterPro" id="IPR006109">
    <property type="entry name" value="G3P_DH_NAD-dep_C"/>
</dbReference>
<evidence type="ECO:0000256" key="9">
    <source>
        <dbReference type="ARBA" id="ARBA00052716"/>
    </source>
</evidence>
<organism evidence="20 21">
    <name type="scientific">Fenollaria massiliensis</name>
    <dbReference type="NCBI Taxonomy" id="938288"/>
    <lineage>
        <taxon>Bacteria</taxon>
        <taxon>Bacillati</taxon>
        <taxon>Bacillota</taxon>
        <taxon>Clostridia</taxon>
        <taxon>Eubacteriales</taxon>
        <taxon>Fenollaria</taxon>
    </lineage>
</organism>
<dbReference type="GO" id="GO:0005829">
    <property type="term" value="C:cytosol"/>
    <property type="evidence" value="ECO:0007669"/>
    <property type="project" value="TreeGrafter"/>
</dbReference>
<evidence type="ECO:0000256" key="10">
    <source>
        <dbReference type="ARBA" id="ARBA00066687"/>
    </source>
</evidence>
<dbReference type="Pfam" id="PF01210">
    <property type="entry name" value="NAD_Gly3P_dh_N"/>
    <property type="match status" value="1"/>
</dbReference>
<comment type="similarity">
    <text evidence="1 13 17">Belongs to the NAD-dependent glycerol-3-phosphate dehydrogenase family.</text>
</comment>
<comment type="caution">
    <text evidence="13">Lacks conserved residue(s) required for the propagation of feature annotation.</text>
</comment>
<evidence type="ECO:0000256" key="14">
    <source>
        <dbReference type="PIRSR" id="PIRSR000114-1"/>
    </source>
</evidence>
<evidence type="ECO:0000313" key="20">
    <source>
        <dbReference type="EMBL" id="UQK59620.1"/>
    </source>
</evidence>
<dbReference type="InterPro" id="IPR006168">
    <property type="entry name" value="G3P_DH_NAD-dep"/>
</dbReference>
<evidence type="ECO:0000313" key="21">
    <source>
        <dbReference type="Proteomes" id="UP000831151"/>
    </source>
</evidence>
<keyword evidence="4 13" id="KW-0560">Oxidoreductase</keyword>
<dbReference type="SUPFAM" id="SSF51735">
    <property type="entry name" value="NAD(P)-binding Rossmann-fold domains"/>
    <property type="match status" value="1"/>
</dbReference>
<dbReference type="KEGG" id="fms:M1R53_02965"/>
<dbReference type="RefSeq" id="WP_106017955.1">
    <property type="nucleotide sequence ID" value="NZ_CP096649.1"/>
</dbReference>
<evidence type="ECO:0000256" key="4">
    <source>
        <dbReference type="ARBA" id="ARBA00023002"/>
    </source>
</evidence>
<dbReference type="GO" id="GO:0006650">
    <property type="term" value="P:glycerophospholipid metabolic process"/>
    <property type="evidence" value="ECO:0007669"/>
    <property type="project" value="UniProtKB-UniRule"/>
</dbReference>
<feature type="binding site" evidence="16">
    <location>
        <position position="252"/>
    </location>
    <ligand>
        <name>NAD(+)</name>
        <dbReference type="ChEBI" id="CHEBI:57540"/>
    </ligand>
</feature>
<feature type="binding site" evidence="13">
    <location>
        <position position="48"/>
    </location>
    <ligand>
        <name>NADPH</name>
        <dbReference type="ChEBI" id="CHEBI:57783"/>
    </ligand>
</feature>
<dbReference type="FunFam" id="1.10.1040.10:FF:000001">
    <property type="entry name" value="Glycerol-3-phosphate dehydrogenase [NAD(P)+]"/>
    <property type="match status" value="1"/>
</dbReference>
<feature type="binding site" evidence="13">
    <location>
        <position position="188"/>
    </location>
    <ligand>
        <name>sn-glycerol 3-phosphate</name>
        <dbReference type="ChEBI" id="CHEBI:57597"/>
    </ligand>
</feature>
<feature type="binding site" evidence="15">
    <location>
        <begin position="252"/>
        <end position="253"/>
    </location>
    <ligand>
        <name>substrate</name>
    </ligand>
</feature>
<keyword evidence="21" id="KW-1185">Reference proteome</keyword>
<reference evidence="20" key="1">
    <citation type="submission" date="2022-04" db="EMBL/GenBank/DDBJ databases">
        <title>Complete genome sequences of Ezakiella coagulans and Fenollaria massiliensis.</title>
        <authorList>
            <person name="France M.T."/>
            <person name="Clifford J."/>
            <person name="Narina S."/>
            <person name="Rutt L."/>
            <person name="Ravel J."/>
        </authorList>
    </citation>
    <scope>NUCLEOTIDE SEQUENCE</scope>
    <source>
        <strain evidence="20">C0061C2</strain>
    </source>
</reference>
<evidence type="ECO:0000256" key="8">
    <source>
        <dbReference type="ARBA" id="ARBA00023264"/>
    </source>
</evidence>
<feature type="domain" description="Glycerol-3-phosphate dehydrogenase NAD-dependent N-terminal" evidence="18">
    <location>
        <begin position="3"/>
        <end position="154"/>
    </location>
</feature>
<dbReference type="GO" id="GO:0047952">
    <property type="term" value="F:glycerol-3-phosphate dehydrogenase [NAD(P)+] activity"/>
    <property type="evidence" value="ECO:0007669"/>
    <property type="project" value="UniProtKB-UniRule"/>
</dbReference>
<dbReference type="InterPro" id="IPR011128">
    <property type="entry name" value="G3P_DH_NAD-dep_N"/>
</dbReference>
<evidence type="ECO:0000259" key="19">
    <source>
        <dbReference type="Pfam" id="PF07479"/>
    </source>
</evidence>
<dbReference type="GO" id="GO:0008654">
    <property type="term" value="P:phospholipid biosynthetic process"/>
    <property type="evidence" value="ECO:0007669"/>
    <property type="project" value="UniProtKB-KW"/>
</dbReference>
<dbReference type="EC" id="1.1.1.94" evidence="10 13"/>
<feature type="binding site" evidence="13">
    <location>
        <position position="252"/>
    </location>
    <ligand>
        <name>NADPH</name>
        <dbReference type="ChEBI" id="CHEBI:57783"/>
    </ligand>
</feature>
<dbReference type="GO" id="GO:0051287">
    <property type="term" value="F:NAD binding"/>
    <property type="evidence" value="ECO:0007669"/>
    <property type="project" value="InterPro"/>
</dbReference>
<gene>
    <name evidence="13" type="primary">gpsA</name>
    <name evidence="20" type="ORF">M1R53_02965</name>
</gene>
<feature type="binding site" evidence="13">
    <location>
        <position position="10"/>
    </location>
    <ligand>
        <name>NADPH</name>
        <dbReference type="ChEBI" id="CHEBI:57783"/>
    </ligand>
</feature>
<dbReference type="GO" id="GO:0046167">
    <property type="term" value="P:glycerol-3-phosphate biosynthetic process"/>
    <property type="evidence" value="ECO:0007669"/>
    <property type="project" value="UniProtKB-UniRule"/>
</dbReference>
<dbReference type="InterPro" id="IPR013328">
    <property type="entry name" value="6PGD_dom2"/>
</dbReference>
<evidence type="ECO:0000256" key="11">
    <source>
        <dbReference type="ARBA" id="ARBA00069372"/>
    </source>
</evidence>
<feature type="binding site" evidence="13">
    <location>
        <position position="278"/>
    </location>
    <ligand>
        <name>NADPH</name>
        <dbReference type="ChEBI" id="CHEBI:57783"/>
    </ligand>
</feature>
<evidence type="ECO:0000256" key="7">
    <source>
        <dbReference type="ARBA" id="ARBA00023209"/>
    </source>
</evidence>
<feature type="binding site" evidence="13">
    <location>
        <position position="252"/>
    </location>
    <ligand>
        <name>sn-glycerol 3-phosphate</name>
        <dbReference type="ChEBI" id="CHEBI:57597"/>
    </ligand>
</feature>
<keyword evidence="8 13" id="KW-1208">Phospholipid metabolism</keyword>
<comment type="pathway">
    <text evidence="13">Membrane lipid metabolism; glycerophospholipid metabolism.</text>
</comment>